<protein>
    <submittedName>
        <fullName evidence="2">Unannotated protein</fullName>
    </submittedName>
</protein>
<organism evidence="2">
    <name type="scientific">freshwater metagenome</name>
    <dbReference type="NCBI Taxonomy" id="449393"/>
    <lineage>
        <taxon>unclassified sequences</taxon>
        <taxon>metagenomes</taxon>
        <taxon>ecological metagenomes</taxon>
    </lineage>
</organism>
<evidence type="ECO:0000256" key="1">
    <source>
        <dbReference type="SAM" id="MobiDB-lite"/>
    </source>
</evidence>
<sequence length="201" mass="21122">MKPALGLVRDRVSTLPSRKPAAPPASAAPQAKPAVSVEEVRAAERAKEEAFAKTVAEPTVTATPEEPKAKGKAKARPAKVSESTGGMKRTTLSLPQNLVDLMTERRESSPKVGQVQFILNALAQTAPRHKELVAAEHGASVGNELFPVTTAPRVNVGKLTTISFDTAEENMKVVDTLVADSGAVSRSQLVRVVLGEVLGAS</sequence>
<evidence type="ECO:0000313" key="2">
    <source>
        <dbReference type="EMBL" id="CAB4758595.1"/>
    </source>
</evidence>
<proteinExistence type="predicted"/>
<gene>
    <name evidence="2" type="ORF">UFOPK2761_02478</name>
</gene>
<accession>A0A6J6UH16</accession>
<feature type="compositionally biased region" description="Basic and acidic residues" evidence="1">
    <location>
        <begin position="38"/>
        <end position="51"/>
    </location>
</feature>
<name>A0A6J6UH16_9ZZZZ</name>
<dbReference type="EMBL" id="CAEZYQ010000021">
    <property type="protein sequence ID" value="CAB4758595.1"/>
    <property type="molecule type" value="Genomic_DNA"/>
</dbReference>
<feature type="compositionally biased region" description="Low complexity" evidence="1">
    <location>
        <begin position="16"/>
        <end position="34"/>
    </location>
</feature>
<reference evidence="2" key="1">
    <citation type="submission" date="2020-05" db="EMBL/GenBank/DDBJ databases">
        <authorList>
            <person name="Chiriac C."/>
            <person name="Salcher M."/>
            <person name="Ghai R."/>
            <person name="Kavagutti S V."/>
        </authorList>
    </citation>
    <scope>NUCLEOTIDE SEQUENCE</scope>
</reference>
<dbReference type="AlphaFoldDB" id="A0A6J6UH16"/>
<feature type="region of interest" description="Disordered" evidence="1">
    <location>
        <begin position="1"/>
        <end position="88"/>
    </location>
</feature>